<comment type="caution">
    <text evidence="2">The sequence shown here is derived from an EMBL/GenBank/DDBJ whole genome shotgun (WGS) entry which is preliminary data.</text>
</comment>
<sequence>MGPLSTIGIIGVISGVLQITIPEKLLSLNFIGVRSKKAVKVGGYLTLPVGLAIIFIDVILIK</sequence>
<keyword evidence="3" id="KW-1185">Reference proteome</keyword>
<dbReference type="RefSeq" id="WP_377488517.1">
    <property type="nucleotide sequence ID" value="NZ_JBHMDO010000003.1"/>
</dbReference>
<proteinExistence type="predicted"/>
<reference evidence="2 3" key="1">
    <citation type="submission" date="2024-09" db="EMBL/GenBank/DDBJ databases">
        <authorList>
            <person name="Sun Q."/>
            <person name="Mori K."/>
        </authorList>
    </citation>
    <scope>NUCLEOTIDE SEQUENCE [LARGE SCALE GENOMIC DNA]</scope>
    <source>
        <strain evidence="2 3">TISTR 2452</strain>
    </source>
</reference>
<gene>
    <name evidence="2" type="ORF">ACFFSY_00910</name>
</gene>
<dbReference type="EMBL" id="JBHMDO010000003">
    <property type="protein sequence ID" value="MFB9324498.1"/>
    <property type="molecule type" value="Genomic_DNA"/>
</dbReference>
<keyword evidence="1" id="KW-0812">Transmembrane</keyword>
<name>A0ABV5KJQ9_9BACL</name>
<keyword evidence="1" id="KW-1133">Transmembrane helix</keyword>
<evidence type="ECO:0000313" key="3">
    <source>
        <dbReference type="Proteomes" id="UP001589747"/>
    </source>
</evidence>
<accession>A0ABV5KJQ9</accession>
<feature type="transmembrane region" description="Helical" evidence="1">
    <location>
        <begin position="42"/>
        <end position="61"/>
    </location>
</feature>
<protein>
    <submittedName>
        <fullName evidence="2">Uncharacterized protein</fullName>
    </submittedName>
</protein>
<organism evidence="2 3">
    <name type="scientific">Paenibacillus aurantiacus</name>
    <dbReference type="NCBI Taxonomy" id="1936118"/>
    <lineage>
        <taxon>Bacteria</taxon>
        <taxon>Bacillati</taxon>
        <taxon>Bacillota</taxon>
        <taxon>Bacilli</taxon>
        <taxon>Bacillales</taxon>
        <taxon>Paenibacillaceae</taxon>
        <taxon>Paenibacillus</taxon>
    </lineage>
</organism>
<keyword evidence="1" id="KW-0472">Membrane</keyword>
<evidence type="ECO:0000256" key="1">
    <source>
        <dbReference type="SAM" id="Phobius"/>
    </source>
</evidence>
<dbReference type="Proteomes" id="UP001589747">
    <property type="component" value="Unassembled WGS sequence"/>
</dbReference>
<evidence type="ECO:0000313" key="2">
    <source>
        <dbReference type="EMBL" id="MFB9324498.1"/>
    </source>
</evidence>